<dbReference type="Proteomes" id="UP000016644">
    <property type="component" value="Unassembled WGS sequence"/>
</dbReference>
<accession>U2QTS1</accession>
<name>U2QTS1_LEVBR</name>
<sequence length="164" mass="17892">MGCVAMTLIVNGEEAYKVLIGGDTFIDQKGVWLPCTVGPSFTGIPILMHYDASTGVTSFTGQIYTTWYQDKTPFTSKIITLPEGFHFTEIDKKIFWGQASGLSEWNGNTNYPLVLSDRTISTAPIKWPFSAAINSVIMALSFSLVIPGSVESSHNWSTTTVAPD</sequence>
<protein>
    <submittedName>
        <fullName evidence="1">Uncharacterized protein</fullName>
    </submittedName>
</protein>
<reference evidence="1 2" key="1">
    <citation type="submission" date="2013-06" db="EMBL/GenBank/DDBJ databases">
        <authorList>
            <person name="Weinstock G."/>
            <person name="Sodergren E."/>
            <person name="Lobos E.A."/>
            <person name="Fulton L."/>
            <person name="Fulton R."/>
            <person name="Courtney L."/>
            <person name="Fronick C."/>
            <person name="O'Laughlin M."/>
            <person name="Godfrey J."/>
            <person name="Wilson R.M."/>
            <person name="Miner T."/>
            <person name="Farmer C."/>
            <person name="Delehaunty K."/>
            <person name="Cordes M."/>
            <person name="Minx P."/>
            <person name="Tomlinson C."/>
            <person name="Chen J."/>
            <person name="Wollam A."/>
            <person name="Pepin K.H."/>
            <person name="Bhonagiri V."/>
            <person name="Zhang X."/>
            <person name="Warren W."/>
            <person name="Mitreva M."/>
            <person name="Mardis E.R."/>
            <person name="Wilson R.K."/>
        </authorList>
    </citation>
    <scope>NUCLEOTIDE SEQUENCE [LARGE SCALE GENOMIC DNA]</scope>
    <source>
        <strain evidence="1 2">ATCC 14869</strain>
    </source>
</reference>
<dbReference type="EMBL" id="AWVK01000028">
    <property type="protein sequence ID" value="ERK44693.1"/>
    <property type="molecule type" value="Genomic_DNA"/>
</dbReference>
<proteinExistence type="predicted"/>
<dbReference type="HOGENOM" id="CLU_1616907_0_0_9"/>
<dbReference type="AlphaFoldDB" id="U2QTS1"/>
<comment type="caution">
    <text evidence="1">The sequence shown here is derived from an EMBL/GenBank/DDBJ whole genome shotgun (WGS) entry which is preliminary data.</text>
</comment>
<organism evidence="1 2">
    <name type="scientific">Levilactobacillus brevis ATCC 14869 = DSM 20054</name>
    <dbReference type="NCBI Taxonomy" id="649758"/>
    <lineage>
        <taxon>Bacteria</taxon>
        <taxon>Bacillati</taxon>
        <taxon>Bacillota</taxon>
        <taxon>Bacilli</taxon>
        <taxon>Lactobacillales</taxon>
        <taxon>Lactobacillaceae</taxon>
        <taxon>Levilactobacillus</taxon>
    </lineage>
</organism>
<evidence type="ECO:0000313" key="2">
    <source>
        <dbReference type="Proteomes" id="UP000016644"/>
    </source>
</evidence>
<evidence type="ECO:0000313" key="1">
    <source>
        <dbReference type="EMBL" id="ERK44693.1"/>
    </source>
</evidence>
<gene>
    <name evidence="1" type="ORF">HMPREF0495_00759</name>
</gene>